<dbReference type="Proteomes" id="UP000199072">
    <property type="component" value="Unassembled WGS sequence"/>
</dbReference>
<proteinExistence type="predicted"/>
<evidence type="ECO:0000313" key="1">
    <source>
        <dbReference type="EMBL" id="SDE55576.1"/>
    </source>
</evidence>
<protein>
    <submittedName>
        <fullName evidence="1">Uncharacterized protein</fullName>
    </submittedName>
</protein>
<organism evidence="1 2">
    <name type="scientific">Mucilaginibacter pineti</name>
    <dbReference type="NCBI Taxonomy" id="1391627"/>
    <lineage>
        <taxon>Bacteria</taxon>
        <taxon>Pseudomonadati</taxon>
        <taxon>Bacteroidota</taxon>
        <taxon>Sphingobacteriia</taxon>
        <taxon>Sphingobacteriales</taxon>
        <taxon>Sphingobacteriaceae</taxon>
        <taxon>Mucilaginibacter</taxon>
    </lineage>
</organism>
<sequence length="80" mass="9096">MSTMIRLEHHGGSCGEGKDKANKLSCLFSLSSYKINQKKHQQNKSCNLQPLKHCLKIKATGHYIVLQKIDNPSFHFNKVN</sequence>
<dbReference type="EMBL" id="FNAI01000007">
    <property type="protein sequence ID" value="SDE55576.1"/>
    <property type="molecule type" value="Genomic_DNA"/>
</dbReference>
<reference evidence="1 2" key="1">
    <citation type="submission" date="2016-10" db="EMBL/GenBank/DDBJ databases">
        <authorList>
            <person name="de Groot N.N."/>
        </authorList>
    </citation>
    <scope>NUCLEOTIDE SEQUENCE [LARGE SCALE GENOMIC DNA]</scope>
    <source>
        <strain evidence="1 2">47C3B</strain>
    </source>
</reference>
<evidence type="ECO:0000313" key="2">
    <source>
        <dbReference type="Proteomes" id="UP000199072"/>
    </source>
</evidence>
<dbReference type="STRING" id="1391627.SAMN05216464_107151"/>
<gene>
    <name evidence="1" type="ORF">SAMN05216464_107151</name>
</gene>
<dbReference type="AlphaFoldDB" id="A0A1G7DWK9"/>
<name>A0A1G7DWK9_9SPHI</name>
<accession>A0A1G7DWK9</accession>
<keyword evidence="2" id="KW-1185">Reference proteome</keyword>